<dbReference type="Gene3D" id="3.40.50.1820">
    <property type="entry name" value="alpha/beta hydrolase"/>
    <property type="match status" value="1"/>
</dbReference>
<evidence type="ECO:0000313" key="3">
    <source>
        <dbReference type="EMBL" id="SVA45456.1"/>
    </source>
</evidence>
<dbReference type="InterPro" id="IPR000073">
    <property type="entry name" value="AB_hydrolase_1"/>
</dbReference>
<name>A0A381VYV1_9ZZZZ</name>
<dbReference type="InterPro" id="IPR029058">
    <property type="entry name" value="AB_hydrolase_fold"/>
</dbReference>
<sequence length="316" mass="35782">MKMFFRLFLRLVLFIVILSYGALVVYAYLPFEETPTKELATKDDLFIKVSSHNIRYRQYLTQEDNSPNLILIHGFGNNLHSWRSITPLLSANYNIFALDLPGFGLSDKPTDYDYSNANQAKTIGEFADALNLKSFIVGGHSLGGAIAFHVAMNNNKTTGLVLFNPGIINTGVPEFARYLNLIFPFARVSAKQFANREFREEFLKRSYHNPSIVDDQVMDGIMMGSKTEDYLEGTSSMLSKFYEVNEADLMDQVSNPTLIVFGIEDRNKSLKEALQLKNGFKNSKLELIKDAGHYVHEESPVLVAESIIREMTFLTE</sequence>
<dbReference type="PRINTS" id="PR00412">
    <property type="entry name" value="EPOXHYDRLASE"/>
</dbReference>
<proteinExistence type="predicted"/>
<dbReference type="PANTHER" id="PTHR46438:SF11">
    <property type="entry name" value="LIPASE-RELATED"/>
    <property type="match status" value="1"/>
</dbReference>
<dbReference type="AlphaFoldDB" id="A0A381VYV1"/>
<keyword evidence="1" id="KW-0472">Membrane</keyword>
<dbReference type="SUPFAM" id="SSF53474">
    <property type="entry name" value="alpha/beta-Hydrolases"/>
    <property type="match status" value="1"/>
</dbReference>
<accession>A0A381VYV1</accession>
<dbReference type="PANTHER" id="PTHR46438">
    <property type="entry name" value="ALPHA/BETA-HYDROLASES SUPERFAMILY PROTEIN"/>
    <property type="match status" value="1"/>
</dbReference>
<gene>
    <name evidence="3" type="ORF">METZ01_LOCUS98310</name>
</gene>
<evidence type="ECO:0000259" key="2">
    <source>
        <dbReference type="Pfam" id="PF00561"/>
    </source>
</evidence>
<dbReference type="Pfam" id="PF00561">
    <property type="entry name" value="Abhydrolase_1"/>
    <property type="match status" value="1"/>
</dbReference>
<feature type="transmembrane region" description="Helical" evidence="1">
    <location>
        <begin position="7"/>
        <end position="29"/>
    </location>
</feature>
<feature type="domain" description="AB hydrolase-1" evidence="2">
    <location>
        <begin position="67"/>
        <end position="300"/>
    </location>
</feature>
<keyword evidence="1" id="KW-0812">Transmembrane</keyword>
<dbReference type="PRINTS" id="PR00111">
    <property type="entry name" value="ABHYDROLASE"/>
</dbReference>
<protein>
    <recommendedName>
        <fullName evidence="2">AB hydrolase-1 domain-containing protein</fullName>
    </recommendedName>
</protein>
<reference evidence="3" key="1">
    <citation type="submission" date="2018-05" db="EMBL/GenBank/DDBJ databases">
        <authorList>
            <person name="Lanie J.A."/>
            <person name="Ng W.-L."/>
            <person name="Kazmierczak K.M."/>
            <person name="Andrzejewski T.M."/>
            <person name="Davidsen T.M."/>
            <person name="Wayne K.J."/>
            <person name="Tettelin H."/>
            <person name="Glass J.I."/>
            <person name="Rusch D."/>
            <person name="Podicherti R."/>
            <person name="Tsui H.-C.T."/>
            <person name="Winkler M.E."/>
        </authorList>
    </citation>
    <scope>NUCLEOTIDE SEQUENCE</scope>
</reference>
<dbReference type="GO" id="GO:0003824">
    <property type="term" value="F:catalytic activity"/>
    <property type="evidence" value="ECO:0007669"/>
    <property type="project" value="InterPro"/>
</dbReference>
<evidence type="ECO:0000256" key="1">
    <source>
        <dbReference type="SAM" id="Phobius"/>
    </source>
</evidence>
<keyword evidence="1" id="KW-1133">Transmembrane helix</keyword>
<dbReference type="InterPro" id="IPR000639">
    <property type="entry name" value="Epox_hydrolase-like"/>
</dbReference>
<organism evidence="3">
    <name type="scientific">marine metagenome</name>
    <dbReference type="NCBI Taxonomy" id="408172"/>
    <lineage>
        <taxon>unclassified sequences</taxon>
        <taxon>metagenomes</taxon>
        <taxon>ecological metagenomes</taxon>
    </lineage>
</organism>
<dbReference type="EMBL" id="UINC01010199">
    <property type="protein sequence ID" value="SVA45456.1"/>
    <property type="molecule type" value="Genomic_DNA"/>
</dbReference>